<keyword evidence="2" id="KW-1185">Reference proteome</keyword>
<organism evidence="1 2">
    <name type="scientific">Lithocarpus litseifolius</name>
    <dbReference type="NCBI Taxonomy" id="425828"/>
    <lineage>
        <taxon>Eukaryota</taxon>
        <taxon>Viridiplantae</taxon>
        <taxon>Streptophyta</taxon>
        <taxon>Embryophyta</taxon>
        <taxon>Tracheophyta</taxon>
        <taxon>Spermatophyta</taxon>
        <taxon>Magnoliopsida</taxon>
        <taxon>eudicotyledons</taxon>
        <taxon>Gunneridae</taxon>
        <taxon>Pentapetalae</taxon>
        <taxon>rosids</taxon>
        <taxon>fabids</taxon>
        <taxon>Fagales</taxon>
        <taxon>Fagaceae</taxon>
        <taxon>Lithocarpus</taxon>
    </lineage>
</organism>
<gene>
    <name evidence="1" type="ORF">SO802_034715</name>
</gene>
<proteinExistence type="predicted"/>
<reference evidence="1 2" key="1">
    <citation type="submission" date="2024-01" db="EMBL/GenBank/DDBJ databases">
        <title>A telomere-to-telomere, gap-free genome of sweet tea (Lithocarpus litseifolius).</title>
        <authorList>
            <person name="Zhou J."/>
        </authorList>
    </citation>
    <scope>NUCLEOTIDE SEQUENCE [LARGE SCALE GENOMIC DNA]</scope>
    <source>
        <strain evidence="1">Zhou-2022a</strain>
        <tissue evidence="1">Leaf</tissue>
    </source>
</reference>
<protein>
    <submittedName>
        <fullName evidence="1">Uncharacterized protein</fullName>
    </submittedName>
</protein>
<dbReference type="EMBL" id="JAZDWU010000012">
    <property type="protein sequence ID" value="KAK9985190.1"/>
    <property type="molecule type" value="Genomic_DNA"/>
</dbReference>
<dbReference type="Proteomes" id="UP001459277">
    <property type="component" value="Unassembled WGS sequence"/>
</dbReference>
<evidence type="ECO:0000313" key="1">
    <source>
        <dbReference type="EMBL" id="KAK9985190.1"/>
    </source>
</evidence>
<evidence type="ECO:0000313" key="2">
    <source>
        <dbReference type="Proteomes" id="UP001459277"/>
    </source>
</evidence>
<dbReference type="AlphaFoldDB" id="A0AAW2BGR5"/>
<name>A0AAW2BGR5_9ROSI</name>
<accession>A0AAW2BGR5</accession>
<sequence>MLLCKWEEKNCLHIFKDCMVVKAFWFGGKWNLRQGNWPATCCFNSSTGASPTRDWEGNIVAASMRTEVNSLSDSKICFDALSKVTDKEHDHTKPWRLRAVLEDVLEMTKELDQVRFKKDADSCIVSG</sequence>
<comment type="caution">
    <text evidence="1">The sequence shown here is derived from an EMBL/GenBank/DDBJ whole genome shotgun (WGS) entry which is preliminary data.</text>
</comment>